<dbReference type="Pfam" id="PF00561">
    <property type="entry name" value="Abhydrolase_1"/>
    <property type="match status" value="1"/>
</dbReference>
<dbReference type="Gene3D" id="3.40.50.1820">
    <property type="entry name" value="alpha/beta hydrolase"/>
    <property type="match status" value="1"/>
</dbReference>
<gene>
    <name evidence="2" type="ORF">ACFOES_06590</name>
</gene>
<protein>
    <submittedName>
        <fullName evidence="2">Alpha/beta hydrolase</fullName>
    </submittedName>
</protein>
<dbReference type="SUPFAM" id="SSF53474">
    <property type="entry name" value="alpha/beta-Hydrolases"/>
    <property type="match status" value="1"/>
</dbReference>
<sequence length="319" mass="34263">MDWRRHDTARAHFIASSDEPGLRLHLRAHEDDPARPPVLFVHGATYASRLYDIPHPGASWLKAAAAAGFAAYALDIRGYGRSRSAAMAAATGPYARATEAIRDIDDAMRWLAARHGRRALPLVGGSWGSITTALYTATLGAGRVARLVLYAPIFAAPNPGWHALLADPSDPARLNPAFGACRWVTEAGTRERWDAEIPEGADWRDEAVLQALFLSSLADDPLAAQQSPPAFRAPNGTFCDLWQAFNGRPLYDPGAIRCPVQLLRGGADPTSTRADALALFDALGSEERQYVEIANGAHFVSAERQAPAVFAAANSFLAG</sequence>
<reference evidence="3" key="1">
    <citation type="journal article" date="2019" name="Int. J. Syst. Evol. Microbiol.">
        <title>The Global Catalogue of Microorganisms (GCM) 10K type strain sequencing project: providing services to taxonomists for standard genome sequencing and annotation.</title>
        <authorList>
            <consortium name="The Broad Institute Genomics Platform"/>
            <consortium name="The Broad Institute Genome Sequencing Center for Infectious Disease"/>
            <person name="Wu L."/>
            <person name="Ma J."/>
        </authorList>
    </citation>
    <scope>NUCLEOTIDE SEQUENCE [LARGE SCALE GENOMIC DNA]</scope>
    <source>
        <strain evidence="3">KCTC 62192</strain>
    </source>
</reference>
<evidence type="ECO:0000259" key="1">
    <source>
        <dbReference type="Pfam" id="PF00561"/>
    </source>
</evidence>
<keyword evidence="2" id="KW-0378">Hydrolase</keyword>
<proteinExistence type="predicted"/>
<evidence type="ECO:0000313" key="2">
    <source>
        <dbReference type="EMBL" id="MFC2967754.1"/>
    </source>
</evidence>
<accession>A0ABV7AEH4</accession>
<dbReference type="GO" id="GO:0016787">
    <property type="term" value="F:hydrolase activity"/>
    <property type="evidence" value="ECO:0007669"/>
    <property type="project" value="UniProtKB-KW"/>
</dbReference>
<comment type="caution">
    <text evidence="2">The sequence shown here is derived from an EMBL/GenBank/DDBJ whole genome shotgun (WGS) entry which is preliminary data.</text>
</comment>
<dbReference type="InterPro" id="IPR000073">
    <property type="entry name" value="AB_hydrolase_1"/>
</dbReference>
<organism evidence="2 3">
    <name type="scientific">Acidimangrovimonas pyrenivorans</name>
    <dbReference type="NCBI Taxonomy" id="2030798"/>
    <lineage>
        <taxon>Bacteria</taxon>
        <taxon>Pseudomonadati</taxon>
        <taxon>Pseudomonadota</taxon>
        <taxon>Alphaproteobacteria</taxon>
        <taxon>Rhodobacterales</taxon>
        <taxon>Paracoccaceae</taxon>
        <taxon>Acidimangrovimonas</taxon>
    </lineage>
</organism>
<dbReference type="Proteomes" id="UP001595443">
    <property type="component" value="Unassembled WGS sequence"/>
</dbReference>
<evidence type="ECO:0000313" key="3">
    <source>
        <dbReference type="Proteomes" id="UP001595443"/>
    </source>
</evidence>
<dbReference type="EMBL" id="JBHRSK010000004">
    <property type="protein sequence ID" value="MFC2967754.1"/>
    <property type="molecule type" value="Genomic_DNA"/>
</dbReference>
<keyword evidence="3" id="KW-1185">Reference proteome</keyword>
<dbReference type="RefSeq" id="WP_377832402.1">
    <property type="nucleotide sequence ID" value="NZ_JBHRSK010000004.1"/>
</dbReference>
<feature type="domain" description="AB hydrolase-1" evidence="1">
    <location>
        <begin position="36"/>
        <end position="303"/>
    </location>
</feature>
<name>A0ABV7AEH4_9RHOB</name>
<dbReference type="InterPro" id="IPR029058">
    <property type="entry name" value="AB_hydrolase_fold"/>
</dbReference>